<evidence type="ECO:0000259" key="5">
    <source>
        <dbReference type="PROSITE" id="PS50949"/>
    </source>
</evidence>
<evidence type="ECO:0000256" key="4">
    <source>
        <dbReference type="SAM" id="MobiDB-lite"/>
    </source>
</evidence>
<dbReference type="EMBL" id="JBHSRF010000101">
    <property type="protein sequence ID" value="MFC6086806.1"/>
    <property type="molecule type" value="Genomic_DNA"/>
</dbReference>
<dbReference type="InterPro" id="IPR000524">
    <property type="entry name" value="Tscrpt_reg_HTH_GntR"/>
</dbReference>
<feature type="domain" description="HTH gntR-type" evidence="5">
    <location>
        <begin position="22"/>
        <end position="90"/>
    </location>
</feature>
<sequence>MSDLAAGEPDKRGTAGRWLTGWRVYVQLADRVRDRVTAGVYPGGTYLPSEAALSTEFGVARNTARRALRVLVGENLVVAVPSKGYLVLREEIRHLDREYLYQTIAAELRTQIESGRLPPAGKVPSERDLRQHYAASRSTVRQALGLLEGEGLIVAVHGKGRFVRPDREGRLKTSESDPWIGREGACDGEPHEGHQHRLGP</sequence>
<feature type="compositionally biased region" description="Basic and acidic residues" evidence="4">
    <location>
        <begin position="184"/>
        <end position="200"/>
    </location>
</feature>
<keyword evidence="2" id="KW-0238">DNA-binding</keyword>
<dbReference type="Gene3D" id="1.10.10.10">
    <property type="entry name" value="Winged helix-like DNA-binding domain superfamily/Winged helix DNA-binding domain"/>
    <property type="match status" value="2"/>
</dbReference>
<accession>A0ABW1NU53</accession>
<feature type="domain" description="HTH gntR-type" evidence="5">
    <location>
        <begin position="98"/>
        <end position="166"/>
    </location>
</feature>
<gene>
    <name evidence="6" type="ORF">ACFP1K_36955</name>
</gene>
<dbReference type="PRINTS" id="PR00035">
    <property type="entry name" value="HTHGNTR"/>
</dbReference>
<keyword evidence="7" id="KW-1185">Reference proteome</keyword>
<reference evidence="7" key="1">
    <citation type="journal article" date="2019" name="Int. J. Syst. Evol. Microbiol.">
        <title>The Global Catalogue of Microorganisms (GCM) 10K type strain sequencing project: providing services to taxonomists for standard genome sequencing and annotation.</title>
        <authorList>
            <consortium name="The Broad Institute Genomics Platform"/>
            <consortium name="The Broad Institute Genome Sequencing Center for Infectious Disease"/>
            <person name="Wu L."/>
            <person name="Ma J."/>
        </authorList>
    </citation>
    <scope>NUCLEOTIDE SEQUENCE [LARGE SCALE GENOMIC DNA]</scope>
    <source>
        <strain evidence="7">JCM 30346</strain>
    </source>
</reference>
<dbReference type="CDD" id="cd07377">
    <property type="entry name" value="WHTH_GntR"/>
    <property type="match status" value="2"/>
</dbReference>
<feature type="compositionally biased region" description="Basic and acidic residues" evidence="4">
    <location>
        <begin position="166"/>
        <end position="175"/>
    </location>
</feature>
<dbReference type="InterPro" id="IPR036388">
    <property type="entry name" value="WH-like_DNA-bd_sf"/>
</dbReference>
<evidence type="ECO:0000256" key="3">
    <source>
        <dbReference type="ARBA" id="ARBA00023163"/>
    </source>
</evidence>
<proteinExistence type="predicted"/>
<organism evidence="6 7">
    <name type="scientific">Sphaerisporangium aureirubrum</name>
    <dbReference type="NCBI Taxonomy" id="1544736"/>
    <lineage>
        <taxon>Bacteria</taxon>
        <taxon>Bacillati</taxon>
        <taxon>Actinomycetota</taxon>
        <taxon>Actinomycetes</taxon>
        <taxon>Streptosporangiales</taxon>
        <taxon>Streptosporangiaceae</taxon>
        <taxon>Sphaerisporangium</taxon>
    </lineage>
</organism>
<feature type="region of interest" description="Disordered" evidence="4">
    <location>
        <begin position="166"/>
        <end position="200"/>
    </location>
</feature>
<evidence type="ECO:0000313" key="7">
    <source>
        <dbReference type="Proteomes" id="UP001596137"/>
    </source>
</evidence>
<dbReference type="Pfam" id="PF00392">
    <property type="entry name" value="GntR"/>
    <property type="match status" value="2"/>
</dbReference>
<dbReference type="SMART" id="SM00345">
    <property type="entry name" value="HTH_GNTR"/>
    <property type="match status" value="2"/>
</dbReference>
<dbReference type="RefSeq" id="WP_380762345.1">
    <property type="nucleotide sequence ID" value="NZ_JBHSRF010000101.1"/>
</dbReference>
<dbReference type="PANTHER" id="PTHR44846:SF17">
    <property type="entry name" value="GNTR-FAMILY TRANSCRIPTIONAL REGULATOR"/>
    <property type="match status" value="1"/>
</dbReference>
<keyword evidence="3" id="KW-0804">Transcription</keyword>
<protein>
    <submittedName>
        <fullName evidence="6">GntR family transcriptional regulator</fullName>
    </submittedName>
</protein>
<evidence type="ECO:0000256" key="1">
    <source>
        <dbReference type="ARBA" id="ARBA00023015"/>
    </source>
</evidence>
<comment type="caution">
    <text evidence="6">The sequence shown here is derived from an EMBL/GenBank/DDBJ whole genome shotgun (WGS) entry which is preliminary data.</text>
</comment>
<keyword evidence="1" id="KW-0805">Transcription regulation</keyword>
<name>A0ABW1NU53_9ACTN</name>
<dbReference type="PANTHER" id="PTHR44846">
    <property type="entry name" value="MANNOSYL-D-GLYCERATE TRANSPORT/METABOLISM SYSTEM REPRESSOR MNGR-RELATED"/>
    <property type="match status" value="1"/>
</dbReference>
<dbReference type="PROSITE" id="PS50949">
    <property type="entry name" value="HTH_GNTR"/>
    <property type="match status" value="2"/>
</dbReference>
<evidence type="ECO:0000256" key="2">
    <source>
        <dbReference type="ARBA" id="ARBA00023125"/>
    </source>
</evidence>
<dbReference type="SUPFAM" id="SSF46785">
    <property type="entry name" value="Winged helix' DNA-binding domain"/>
    <property type="match status" value="2"/>
</dbReference>
<dbReference type="Proteomes" id="UP001596137">
    <property type="component" value="Unassembled WGS sequence"/>
</dbReference>
<dbReference type="InterPro" id="IPR036390">
    <property type="entry name" value="WH_DNA-bd_sf"/>
</dbReference>
<evidence type="ECO:0000313" key="6">
    <source>
        <dbReference type="EMBL" id="MFC6086806.1"/>
    </source>
</evidence>
<dbReference type="InterPro" id="IPR050679">
    <property type="entry name" value="Bact_HTH_transcr_reg"/>
</dbReference>